<proteinExistence type="predicted"/>
<evidence type="ECO:0000313" key="1">
    <source>
        <dbReference type="Proteomes" id="UP000095286"/>
    </source>
</evidence>
<name>A0AC35TVA7_9BILA</name>
<protein>
    <submittedName>
        <fullName evidence="2">Coiled-coil domain-containing protein 176</fullName>
    </submittedName>
</protein>
<sequence>MVFSFLSGPKLDDHSKSTINSNIVPDNDFVEVLRRDDALGERRANKEIAANFNAMKADIKSLKIELGKTQSNQIILEEKHKKEIADQLRTLQSNHAKELELAVKTIEAKHAEEMSHIKKNHDTEMLDKTNKLHKNYAEEIDTQMKKLIENHEIEMESCKSMYNSLYQIDMDKVVEELKNQHGKEIEICNQNLVKSKAKANAEIMKIKEYSEQAIKDAVEESKLNNAAETDKSYRMIKKLQTEKDNLHELLDSTRLHSKELLGKEQFEKIKLDKKAFMLSELYEKEREQNIISQNNCAKLERLLDKLQKDKIELENKLHTTSREFQSEIKYLRQESQISKELKNYMSDKHSRSNSTMSTCSSSSTIKNFKASPPGTPSLSPTEEDLKNINFLMDLTLNKLTHEQMTYLYHKNNKNYHKTLNAIPE</sequence>
<dbReference type="WBParaSite" id="RSKR_0000476100.1">
    <property type="protein sequence ID" value="RSKR_0000476100.1"/>
    <property type="gene ID" value="RSKR_0000476100"/>
</dbReference>
<organism evidence="1 2">
    <name type="scientific">Rhabditophanes sp. KR3021</name>
    <dbReference type="NCBI Taxonomy" id="114890"/>
    <lineage>
        <taxon>Eukaryota</taxon>
        <taxon>Metazoa</taxon>
        <taxon>Ecdysozoa</taxon>
        <taxon>Nematoda</taxon>
        <taxon>Chromadorea</taxon>
        <taxon>Rhabditida</taxon>
        <taxon>Tylenchina</taxon>
        <taxon>Panagrolaimomorpha</taxon>
        <taxon>Strongyloidoidea</taxon>
        <taxon>Alloionematidae</taxon>
        <taxon>Rhabditophanes</taxon>
    </lineage>
</organism>
<accession>A0AC35TVA7</accession>
<dbReference type="Proteomes" id="UP000095286">
    <property type="component" value="Unplaced"/>
</dbReference>
<reference evidence="2" key="1">
    <citation type="submission" date="2016-11" db="UniProtKB">
        <authorList>
            <consortium name="WormBaseParasite"/>
        </authorList>
    </citation>
    <scope>IDENTIFICATION</scope>
    <source>
        <strain evidence="2">KR3021</strain>
    </source>
</reference>
<evidence type="ECO:0000313" key="2">
    <source>
        <dbReference type="WBParaSite" id="RSKR_0000476100.1"/>
    </source>
</evidence>